<evidence type="ECO:0000256" key="3">
    <source>
        <dbReference type="ARBA" id="ARBA00023163"/>
    </source>
</evidence>
<dbReference type="SMART" id="SM00345">
    <property type="entry name" value="HTH_GNTR"/>
    <property type="match status" value="1"/>
</dbReference>
<dbReference type="InterPro" id="IPR036390">
    <property type="entry name" value="WH_DNA-bd_sf"/>
</dbReference>
<dbReference type="PANTHER" id="PTHR43537:SF24">
    <property type="entry name" value="GLUCONATE OPERON TRANSCRIPTIONAL REPRESSOR"/>
    <property type="match status" value="1"/>
</dbReference>
<accession>A0ABS4GT71</accession>
<dbReference type="SUPFAM" id="SSF46785">
    <property type="entry name" value="Winged helix' DNA-binding domain"/>
    <property type="match status" value="1"/>
</dbReference>
<proteinExistence type="predicted"/>
<dbReference type="RefSeq" id="WP_209811335.1">
    <property type="nucleotide sequence ID" value="NZ_JAGGKT010000010.1"/>
</dbReference>
<dbReference type="InterPro" id="IPR011711">
    <property type="entry name" value="GntR_C"/>
</dbReference>
<dbReference type="Proteomes" id="UP001519343">
    <property type="component" value="Unassembled WGS sequence"/>
</dbReference>
<evidence type="ECO:0000313" key="6">
    <source>
        <dbReference type="Proteomes" id="UP001519343"/>
    </source>
</evidence>
<dbReference type="EMBL" id="JAGGKT010000010">
    <property type="protein sequence ID" value="MBP1933327.1"/>
    <property type="molecule type" value="Genomic_DNA"/>
</dbReference>
<dbReference type="InterPro" id="IPR008920">
    <property type="entry name" value="TF_FadR/GntR_C"/>
</dbReference>
<evidence type="ECO:0000256" key="1">
    <source>
        <dbReference type="ARBA" id="ARBA00023015"/>
    </source>
</evidence>
<feature type="domain" description="HTH gntR-type" evidence="4">
    <location>
        <begin position="5"/>
        <end position="72"/>
    </location>
</feature>
<dbReference type="Pfam" id="PF00392">
    <property type="entry name" value="GntR"/>
    <property type="match status" value="1"/>
</dbReference>
<dbReference type="Gene3D" id="1.20.120.530">
    <property type="entry name" value="GntR ligand-binding domain-like"/>
    <property type="match status" value="1"/>
</dbReference>
<dbReference type="CDD" id="cd07377">
    <property type="entry name" value="WHTH_GntR"/>
    <property type="match status" value="1"/>
</dbReference>
<dbReference type="Gene3D" id="1.10.10.10">
    <property type="entry name" value="Winged helix-like DNA-binding domain superfamily/Winged helix DNA-binding domain"/>
    <property type="match status" value="1"/>
</dbReference>
<sequence>MLNKKSLSEQVYELIKKEIILDNLKPGEKLSVEKISKHLNVSRTPVSNALQALERDGYVEIVPQSGTYVRELSLEEIKAIYELREEIEGLVAKIAINKVDSKILEDYLQKFHQFLIKEEVNEEVLLDYFQLDLELHDYLLRFCPQIIQKETRNIIDLTKRSRRLCILYELKEKSPKDLIKKEIRNHREIIDAFLEKDLDKAIYYSKRDVREAKEQVLKFFYLVQEESYEAVKEEEIGGWYN</sequence>
<name>A0ABS4GT71_9BACL</name>
<dbReference type="GO" id="GO:0003677">
    <property type="term" value="F:DNA binding"/>
    <property type="evidence" value="ECO:0007669"/>
    <property type="project" value="UniProtKB-KW"/>
</dbReference>
<organism evidence="5 6">
    <name type="scientific">Ammoniphilus resinae</name>
    <dbReference type="NCBI Taxonomy" id="861532"/>
    <lineage>
        <taxon>Bacteria</taxon>
        <taxon>Bacillati</taxon>
        <taxon>Bacillota</taxon>
        <taxon>Bacilli</taxon>
        <taxon>Bacillales</taxon>
        <taxon>Paenibacillaceae</taxon>
        <taxon>Aneurinibacillus group</taxon>
        <taxon>Ammoniphilus</taxon>
    </lineage>
</organism>
<reference evidence="5 6" key="1">
    <citation type="submission" date="2021-03" db="EMBL/GenBank/DDBJ databases">
        <title>Genomic Encyclopedia of Type Strains, Phase IV (KMG-IV): sequencing the most valuable type-strain genomes for metagenomic binning, comparative biology and taxonomic classification.</title>
        <authorList>
            <person name="Goeker M."/>
        </authorList>
    </citation>
    <scope>NUCLEOTIDE SEQUENCE [LARGE SCALE GENOMIC DNA]</scope>
    <source>
        <strain evidence="5 6">DSM 24738</strain>
    </source>
</reference>
<keyword evidence="3" id="KW-0804">Transcription</keyword>
<dbReference type="SMART" id="SM00895">
    <property type="entry name" value="FCD"/>
    <property type="match status" value="1"/>
</dbReference>
<keyword evidence="6" id="KW-1185">Reference proteome</keyword>
<evidence type="ECO:0000313" key="5">
    <source>
        <dbReference type="EMBL" id="MBP1933327.1"/>
    </source>
</evidence>
<protein>
    <submittedName>
        <fullName evidence="5">DNA-binding GntR family transcriptional regulator</fullName>
    </submittedName>
</protein>
<dbReference type="PROSITE" id="PS50949">
    <property type="entry name" value="HTH_GNTR"/>
    <property type="match status" value="1"/>
</dbReference>
<dbReference type="SUPFAM" id="SSF48008">
    <property type="entry name" value="GntR ligand-binding domain-like"/>
    <property type="match status" value="1"/>
</dbReference>
<dbReference type="Pfam" id="PF07729">
    <property type="entry name" value="FCD"/>
    <property type="match status" value="1"/>
</dbReference>
<evidence type="ECO:0000259" key="4">
    <source>
        <dbReference type="PROSITE" id="PS50949"/>
    </source>
</evidence>
<gene>
    <name evidence="5" type="ORF">J2Z37_003340</name>
</gene>
<keyword evidence="1" id="KW-0805">Transcription regulation</keyword>
<keyword evidence="2 5" id="KW-0238">DNA-binding</keyword>
<dbReference type="InterPro" id="IPR036388">
    <property type="entry name" value="WH-like_DNA-bd_sf"/>
</dbReference>
<dbReference type="PANTHER" id="PTHR43537">
    <property type="entry name" value="TRANSCRIPTIONAL REGULATOR, GNTR FAMILY"/>
    <property type="match status" value="1"/>
</dbReference>
<dbReference type="InterPro" id="IPR000524">
    <property type="entry name" value="Tscrpt_reg_HTH_GntR"/>
</dbReference>
<evidence type="ECO:0000256" key="2">
    <source>
        <dbReference type="ARBA" id="ARBA00023125"/>
    </source>
</evidence>
<comment type="caution">
    <text evidence="5">The sequence shown here is derived from an EMBL/GenBank/DDBJ whole genome shotgun (WGS) entry which is preliminary data.</text>
</comment>